<dbReference type="PANTHER" id="PTHR43340:SF1">
    <property type="entry name" value="HYPOXANTHINE PHOSPHORIBOSYLTRANSFERASE"/>
    <property type="match status" value="1"/>
</dbReference>
<evidence type="ECO:0000313" key="15">
    <source>
        <dbReference type="EMBL" id="PXF47374.1"/>
    </source>
</evidence>
<dbReference type="Proteomes" id="UP000247409">
    <property type="component" value="Unassembled WGS sequence"/>
</dbReference>
<dbReference type="GO" id="GO:0004422">
    <property type="term" value="F:hypoxanthine phosphoribosyltransferase activity"/>
    <property type="evidence" value="ECO:0007669"/>
    <property type="project" value="InterPro"/>
</dbReference>
<proteinExistence type="inferred from homology"/>
<dbReference type="STRING" id="448386.A0A2V3IZ07"/>
<protein>
    <recommendedName>
        <fullName evidence="5 13">Hypoxanthine phosphoribosyltransferase</fullName>
        <ecNumber evidence="5 13">2.4.2.8</ecNumber>
    </recommendedName>
</protein>
<dbReference type="EMBL" id="NBIV01000025">
    <property type="protein sequence ID" value="PXF47374.1"/>
    <property type="molecule type" value="Genomic_DNA"/>
</dbReference>
<evidence type="ECO:0000256" key="10">
    <source>
        <dbReference type="ARBA" id="ARBA00022726"/>
    </source>
</evidence>
<dbReference type="InterPro" id="IPR050408">
    <property type="entry name" value="HGPRT"/>
</dbReference>
<dbReference type="NCBIfam" id="TIGR01203">
    <property type="entry name" value="HGPRTase"/>
    <property type="match status" value="1"/>
</dbReference>
<evidence type="ECO:0000256" key="3">
    <source>
        <dbReference type="ARBA" id="ARBA00004669"/>
    </source>
</evidence>
<dbReference type="CDD" id="cd06223">
    <property type="entry name" value="PRTases_typeI"/>
    <property type="match status" value="1"/>
</dbReference>
<feature type="domain" description="Phosphoribosyltransferase" evidence="14">
    <location>
        <begin position="27"/>
        <end position="170"/>
    </location>
</feature>
<dbReference type="EC" id="2.4.2.8" evidence="5 13"/>
<evidence type="ECO:0000256" key="7">
    <source>
        <dbReference type="ARBA" id="ARBA00022676"/>
    </source>
</evidence>
<dbReference type="GO" id="GO:0046100">
    <property type="term" value="P:hypoxanthine metabolic process"/>
    <property type="evidence" value="ECO:0007669"/>
    <property type="project" value="TreeGrafter"/>
</dbReference>
<evidence type="ECO:0000256" key="2">
    <source>
        <dbReference type="ARBA" id="ARBA00004496"/>
    </source>
</evidence>
<dbReference type="SUPFAM" id="SSF53271">
    <property type="entry name" value="PRTase-like"/>
    <property type="match status" value="1"/>
</dbReference>
<evidence type="ECO:0000256" key="5">
    <source>
        <dbReference type="ARBA" id="ARBA00011895"/>
    </source>
</evidence>
<comment type="pathway">
    <text evidence="3 13">Purine metabolism; IMP biosynthesis via salvage pathway; IMP from hypoxanthine: step 1/1.</text>
</comment>
<dbReference type="Gene3D" id="3.40.50.2020">
    <property type="match status" value="1"/>
</dbReference>
<dbReference type="OrthoDB" id="9449045at2759"/>
<dbReference type="AlphaFoldDB" id="A0A2V3IZ07"/>
<dbReference type="GO" id="GO:0005829">
    <property type="term" value="C:cytosol"/>
    <property type="evidence" value="ECO:0007669"/>
    <property type="project" value="TreeGrafter"/>
</dbReference>
<evidence type="ECO:0000256" key="4">
    <source>
        <dbReference type="ARBA" id="ARBA00008391"/>
    </source>
</evidence>
<keyword evidence="6 13" id="KW-0963">Cytoplasm</keyword>
<evidence type="ECO:0000256" key="12">
    <source>
        <dbReference type="ARBA" id="ARBA00022842"/>
    </source>
</evidence>
<dbReference type="Pfam" id="PF00156">
    <property type="entry name" value="Pribosyltran"/>
    <property type="match status" value="1"/>
</dbReference>
<dbReference type="UniPathway" id="UPA00591">
    <property type="reaction ID" value="UER00648"/>
</dbReference>
<dbReference type="GO" id="GO:0006178">
    <property type="term" value="P:guanine salvage"/>
    <property type="evidence" value="ECO:0007669"/>
    <property type="project" value="TreeGrafter"/>
</dbReference>
<keyword evidence="16" id="KW-1185">Reference proteome</keyword>
<dbReference type="InterPro" id="IPR005904">
    <property type="entry name" value="Hxn_phspho_trans"/>
</dbReference>
<comment type="subcellular location">
    <subcellularLocation>
        <location evidence="2 13">Cytoplasm</location>
    </subcellularLocation>
</comment>
<organism evidence="15 16">
    <name type="scientific">Gracilariopsis chorda</name>
    <dbReference type="NCBI Taxonomy" id="448386"/>
    <lineage>
        <taxon>Eukaryota</taxon>
        <taxon>Rhodophyta</taxon>
        <taxon>Florideophyceae</taxon>
        <taxon>Rhodymeniophycidae</taxon>
        <taxon>Gracilariales</taxon>
        <taxon>Gracilariaceae</taxon>
        <taxon>Gracilariopsis</taxon>
    </lineage>
</organism>
<evidence type="ECO:0000256" key="11">
    <source>
        <dbReference type="ARBA" id="ARBA00022741"/>
    </source>
</evidence>
<comment type="cofactor">
    <cofactor evidence="1 13">
        <name>Mg(2+)</name>
        <dbReference type="ChEBI" id="CHEBI:18420"/>
    </cofactor>
</comment>
<evidence type="ECO:0000256" key="9">
    <source>
        <dbReference type="ARBA" id="ARBA00022723"/>
    </source>
</evidence>
<evidence type="ECO:0000256" key="13">
    <source>
        <dbReference type="RuleBase" id="RU364099"/>
    </source>
</evidence>
<dbReference type="GO" id="GO:0032264">
    <property type="term" value="P:IMP salvage"/>
    <property type="evidence" value="ECO:0007669"/>
    <property type="project" value="UniProtKB-UniPathway"/>
</dbReference>
<dbReference type="PANTHER" id="PTHR43340">
    <property type="entry name" value="HYPOXANTHINE-GUANINE PHOSPHORIBOSYLTRANSFERASE"/>
    <property type="match status" value="1"/>
</dbReference>
<comment type="similarity">
    <text evidence="4 13">Belongs to the purine/pyrimidine phosphoribosyltransferase family.</text>
</comment>
<dbReference type="InterPro" id="IPR000836">
    <property type="entry name" value="PRTase_dom"/>
</dbReference>
<comment type="caution">
    <text evidence="15">The sequence shown here is derived from an EMBL/GenBank/DDBJ whole genome shotgun (WGS) entry which is preliminary data.</text>
</comment>
<dbReference type="GO" id="GO:0000287">
    <property type="term" value="F:magnesium ion binding"/>
    <property type="evidence" value="ECO:0007669"/>
    <property type="project" value="TreeGrafter"/>
</dbReference>
<evidence type="ECO:0000256" key="6">
    <source>
        <dbReference type="ARBA" id="ARBA00022490"/>
    </source>
</evidence>
<gene>
    <name evidence="15" type="ORF">BWQ96_02854</name>
</gene>
<evidence type="ECO:0000256" key="1">
    <source>
        <dbReference type="ARBA" id="ARBA00001946"/>
    </source>
</evidence>
<keyword evidence="10 13" id="KW-0660">Purine salvage</keyword>
<evidence type="ECO:0000256" key="8">
    <source>
        <dbReference type="ARBA" id="ARBA00022679"/>
    </source>
</evidence>
<dbReference type="GO" id="GO:0000166">
    <property type="term" value="F:nucleotide binding"/>
    <property type="evidence" value="ECO:0007669"/>
    <property type="project" value="UniProtKB-KW"/>
</dbReference>
<sequence>METGGEVPAEWENSVSEVLIGSADISRRVTELGHAISAKYEGLNPLLIVVLKGSYMFASDLSRAMKTPHELEFIRAKSYNGTESCGRVRIDGLENTKLKGRHLIIIEDIVDTGLTLSRLYEHFADAGAASIKTCSFLEKETVRRKSNVPNVDFVAFHIPDKFVIGYGLDYDQQYRHLPFVGVYKQ</sequence>
<name>A0A2V3IZ07_9FLOR</name>
<keyword evidence="12 13" id="KW-0460">Magnesium</keyword>
<dbReference type="GO" id="GO:0032263">
    <property type="term" value="P:GMP salvage"/>
    <property type="evidence" value="ECO:0007669"/>
    <property type="project" value="TreeGrafter"/>
</dbReference>
<keyword evidence="7 13" id="KW-0328">Glycosyltransferase</keyword>
<dbReference type="InterPro" id="IPR029057">
    <property type="entry name" value="PRTase-like"/>
</dbReference>
<comment type="catalytic activity">
    <reaction evidence="13">
        <text>IMP + diphosphate = hypoxanthine + 5-phospho-alpha-D-ribose 1-diphosphate</text>
        <dbReference type="Rhea" id="RHEA:17973"/>
        <dbReference type="ChEBI" id="CHEBI:17368"/>
        <dbReference type="ChEBI" id="CHEBI:33019"/>
        <dbReference type="ChEBI" id="CHEBI:58017"/>
        <dbReference type="ChEBI" id="CHEBI:58053"/>
        <dbReference type="EC" id="2.4.2.8"/>
    </reaction>
</comment>
<reference evidence="15 16" key="1">
    <citation type="journal article" date="2018" name="Mol. Biol. Evol.">
        <title>Analysis of the draft genome of the red seaweed Gracilariopsis chorda provides insights into genome size evolution in Rhodophyta.</title>
        <authorList>
            <person name="Lee J."/>
            <person name="Yang E.C."/>
            <person name="Graf L."/>
            <person name="Yang J.H."/>
            <person name="Qiu H."/>
            <person name="Zel Zion U."/>
            <person name="Chan C.X."/>
            <person name="Stephens T.G."/>
            <person name="Weber A.P.M."/>
            <person name="Boo G.H."/>
            <person name="Boo S.M."/>
            <person name="Kim K.M."/>
            <person name="Shin Y."/>
            <person name="Jung M."/>
            <person name="Lee S.J."/>
            <person name="Yim H.S."/>
            <person name="Lee J.H."/>
            <person name="Bhattacharya D."/>
            <person name="Yoon H.S."/>
        </authorList>
    </citation>
    <scope>NUCLEOTIDE SEQUENCE [LARGE SCALE GENOMIC DNA]</scope>
    <source>
        <strain evidence="15 16">SKKU-2015</strain>
        <tissue evidence="15">Whole body</tissue>
    </source>
</reference>
<evidence type="ECO:0000259" key="14">
    <source>
        <dbReference type="Pfam" id="PF00156"/>
    </source>
</evidence>
<keyword evidence="9 13" id="KW-0479">Metal-binding</keyword>
<keyword evidence="11 13" id="KW-0547">Nucleotide-binding</keyword>
<evidence type="ECO:0000313" key="16">
    <source>
        <dbReference type="Proteomes" id="UP000247409"/>
    </source>
</evidence>
<dbReference type="GO" id="GO:0006166">
    <property type="term" value="P:purine ribonucleoside salvage"/>
    <property type="evidence" value="ECO:0007669"/>
    <property type="project" value="UniProtKB-KW"/>
</dbReference>
<accession>A0A2V3IZ07</accession>
<keyword evidence="8 13" id="KW-0808">Transferase</keyword>